<feature type="domain" description="M23ase beta-sheet core" evidence="4">
    <location>
        <begin position="373"/>
        <end position="471"/>
    </location>
</feature>
<protein>
    <submittedName>
        <fullName evidence="5">Peptidase M23</fullName>
    </submittedName>
</protein>
<evidence type="ECO:0000256" key="2">
    <source>
        <dbReference type="SAM" id="MobiDB-lite"/>
    </source>
</evidence>
<dbReference type="AlphaFoldDB" id="A0A2W5XWW5"/>
<dbReference type="CDD" id="cd12797">
    <property type="entry name" value="M23_peptidase"/>
    <property type="match status" value="1"/>
</dbReference>
<feature type="coiled-coil region" evidence="1">
    <location>
        <begin position="29"/>
        <end position="119"/>
    </location>
</feature>
<evidence type="ECO:0000313" key="6">
    <source>
        <dbReference type="Proteomes" id="UP000248783"/>
    </source>
</evidence>
<dbReference type="Proteomes" id="UP000248783">
    <property type="component" value="Unassembled WGS sequence"/>
</dbReference>
<reference evidence="5 6" key="1">
    <citation type="submission" date="2018-06" db="EMBL/GenBank/DDBJ databases">
        <title>Whole genome sequencing of a novel hydrocarbon degrading bacterial strain, PW21 isolated from oil contaminated produced water sample.</title>
        <authorList>
            <person name="Nagkirti P."/>
            <person name="Shaikh A."/>
            <person name="Gowdaman V."/>
            <person name="Engineer A.E."/>
            <person name="Dagar S."/>
            <person name="Dhakephalkar P.K."/>
        </authorList>
    </citation>
    <scope>NUCLEOTIDE SEQUENCE [LARGE SCALE GENOMIC DNA]</scope>
    <source>
        <strain evidence="5 6">PW21</strain>
    </source>
</reference>
<feature type="compositionally biased region" description="Low complexity" evidence="2">
    <location>
        <begin position="297"/>
        <end position="307"/>
    </location>
</feature>
<dbReference type="RefSeq" id="WP_111249502.1">
    <property type="nucleotide sequence ID" value="NZ_QKWH01000001.1"/>
</dbReference>
<evidence type="ECO:0000256" key="1">
    <source>
        <dbReference type="SAM" id="Coils"/>
    </source>
</evidence>
<feature type="region of interest" description="Disordered" evidence="2">
    <location>
        <begin position="297"/>
        <end position="345"/>
    </location>
</feature>
<dbReference type="PANTHER" id="PTHR21666">
    <property type="entry name" value="PEPTIDASE-RELATED"/>
    <property type="match status" value="1"/>
</dbReference>
<name>A0A2W5XWW5_9MICO</name>
<dbReference type="InterPro" id="IPR016047">
    <property type="entry name" value="M23ase_b-sheet_dom"/>
</dbReference>
<gene>
    <name evidence="5" type="ORF">DNL40_01800</name>
</gene>
<dbReference type="Gene3D" id="2.70.70.10">
    <property type="entry name" value="Glucose Permease (Domain IIA)"/>
    <property type="match status" value="1"/>
</dbReference>
<keyword evidence="1" id="KW-0175">Coiled coil</keyword>
<feature type="compositionally biased region" description="Gly residues" evidence="2">
    <location>
        <begin position="308"/>
        <end position="340"/>
    </location>
</feature>
<accession>A0A2W5XWW5</accession>
<feature type="signal peptide" evidence="3">
    <location>
        <begin position="1"/>
        <end position="29"/>
    </location>
</feature>
<dbReference type="SUPFAM" id="SSF51261">
    <property type="entry name" value="Duplicated hybrid motif"/>
    <property type="match status" value="1"/>
</dbReference>
<dbReference type="Pfam" id="PF01551">
    <property type="entry name" value="Peptidase_M23"/>
    <property type="match status" value="1"/>
</dbReference>
<evidence type="ECO:0000256" key="3">
    <source>
        <dbReference type="SAM" id="SignalP"/>
    </source>
</evidence>
<dbReference type="GO" id="GO:0004222">
    <property type="term" value="F:metalloendopeptidase activity"/>
    <property type="evidence" value="ECO:0007669"/>
    <property type="project" value="TreeGrafter"/>
</dbReference>
<evidence type="ECO:0000313" key="5">
    <source>
        <dbReference type="EMBL" id="PZR55138.1"/>
    </source>
</evidence>
<feature type="chain" id="PRO_5015980882" evidence="3">
    <location>
        <begin position="30"/>
        <end position="476"/>
    </location>
</feature>
<keyword evidence="6" id="KW-1185">Reference proteome</keyword>
<evidence type="ECO:0000259" key="4">
    <source>
        <dbReference type="Pfam" id="PF01551"/>
    </source>
</evidence>
<proteinExistence type="predicted"/>
<dbReference type="InterPro" id="IPR050570">
    <property type="entry name" value="Cell_wall_metabolism_enzyme"/>
</dbReference>
<dbReference type="EMBL" id="QKWH01000001">
    <property type="protein sequence ID" value="PZR55138.1"/>
    <property type="molecule type" value="Genomic_DNA"/>
</dbReference>
<comment type="caution">
    <text evidence="5">The sequence shown here is derived from an EMBL/GenBank/DDBJ whole genome shotgun (WGS) entry which is preliminary data.</text>
</comment>
<organism evidence="5 6">
    <name type="scientific">Xylanimonas oleitrophica</name>
    <dbReference type="NCBI Taxonomy" id="2607479"/>
    <lineage>
        <taxon>Bacteria</taxon>
        <taxon>Bacillati</taxon>
        <taxon>Actinomycetota</taxon>
        <taxon>Actinomycetes</taxon>
        <taxon>Micrococcales</taxon>
        <taxon>Promicromonosporaceae</taxon>
        <taxon>Xylanimonas</taxon>
    </lineage>
</organism>
<feature type="coiled-coil region" evidence="1">
    <location>
        <begin position="184"/>
        <end position="278"/>
    </location>
</feature>
<dbReference type="PANTHER" id="PTHR21666:SF270">
    <property type="entry name" value="MUREIN HYDROLASE ACTIVATOR ENVC"/>
    <property type="match status" value="1"/>
</dbReference>
<dbReference type="InterPro" id="IPR011055">
    <property type="entry name" value="Dup_hybrid_motif"/>
</dbReference>
<sequence length="476" mass="49744">MRTTRILRAAMAGVLAATLGLGVAATAVADDIDDRRAAAEAQARAKKAEREELQNDLEHSNAKLSQAVLALNEVEGRLPLAEAELAAAQAKLEKARREAEILAQRLQDAQDEEASVTAQIQAGAGQVDAARADIVQMAREAARGKGEVSALGLVTGAQSTEEFLQSYAVTSSAARSQARTLTELQDAEAVARNQQARLEAIRQTIGQLKKAADDNVVVARSAQQQAQQRKSEVEGLIAQQRRLKAEVEAERATALQEIEQNKKEQAAVEADIKQLIQQQKQRDAEIAARRAQEAAAAAAAREQANAGSGSGGGSGSTSGGGSGGGGGGSAGGGGGGGGGSSSRSFLGWPTDSRVVTSHYGMRLSPTYGVWMLHAGSDFRAGYGAPIYAAQDGEVDASYCADGPGCNVRINHGSYNGQNVRTRYLHLANNGRAQVGQWVRKGQIIGYSGGTGRITGPHLHFEVYVNGSSTNPVAWLP</sequence>
<keyword evidence="3" id="KW-0732">Signal</keyword>